<accession>A0A818KST1</accession>
<dbReference type="EMBL" id="CAJNOO010000918">
    <property type="protein sequence ID" value="CAF1061355.1"/>
    <property type="molecule type" value="Genomic_DNA"/>
</dbReference>
<feature type="domain" description="Tudor" evidence="2">
    <location>
        <begin position="1292"/>
        <end position="1352"/>
    </location>
</feature>
<feature type="region of interest" description="Disordered" evidence="1">
    <location>
        <begin position="1638"/>
        <end position="1695"/>
    </location>
</feature>
<feature type="compositionally biased region" description="Low complexity" evidence="1">
    <location>
        <begin position="298"/>
        <end position="313"/>
    </location>
</feature>
<evidence type="ECO:0000313" key="5">
    <source>
        <dbReference type="Proteomes" id="UP000663823"/>
    </source>
</evidence>
<protein>
    <recommendedName>
        <fullName evidence="2">Tudor domain-containing protein</fullName>
    </recommendedName>
</protein>
<feature type="region of interest" description="Disordered" evidence="1">
    <location>
        <begin position="281"/>
        <end position="319"/>
    </location>
</feature>
<dbReference type="OrthoDB" id="9989103at2759"/>
<feature type="compositionally biased region" description="Low complexity" evidence="1">
    <location>
        <begin position="226"/>
        <end position="241"/>
    </location>
</feature>
<evidence type="ECO:0000313" key="4">
    <source>
        <dbReference type="EMBL" id="CAF3557196.1"/>
    </source>
</evidence>
<comment type="caution">
    <text evidence="4">The sequence shown here is derived from an EMBL/GenBank/DDBJ whole genome shotgun (WGS) entry which is preliminary data.</text>
</comment>
<dbReference type="SMART" id="SM00333">
    <property type="entry name" value="TUDOR"/>
    <property type="match status" value="6"/>
</dbReference>
<dbReference type="SUPFAM" id="SSF63748">
    <property type="entry name" value="Tudor/PWWP/MBT"/>
    <property type="match status" value="6"/>
</dbReference>
<dbReference type="CDD" id="cd20379">
    <property type="entry name" value="Tudor_dTUD-like"/>
    <property type="match status" value="2"/>
</dbReference>
<feature type="compositionally biased region" description="Polar residues" evidence="1">
    <location>
        <begin position="576"/>
        <end position="614"/>
    </location>
</feature>
<feature type="region of interest" description="Disordered" evidence="1">
    <location>
        <begin position="536"/>
        <end position="819"/>
    </location>
</feature>
<feature type="compositionally biased region" description="Basic and acidic residues" evidence="1">
    <location>
        <begin position="733"/>
        <end position="756"/>
    </location>
</feature>
<dbReference type="PANTHER" id="PTHR22948:SF29">
    <property type="entry name" value="FI02030P-RELATED"/>
    <property type="match status" value="1"/>
</dbReference>
<dbReference type="PROSITE" id="PS50304">
    <property type="entry name" value="TUDOR"/>
    <property type="match status" value="3"/>
</dbReference>
<dbReference type="Gene3D" id="2.40.50.90">
    <property type="match status" value="5"/>
</dbReference>
<dbReference type="Proteomes" id="UP000663823">
    <property type="component" value="Unassembled WGS sequence"/>
</dbReference>
<feature type="compositionally biased region" description="Low complexity" evidence="1">
    <location>
        <begin position="253"/>
        <end position="265"/>
    </location>
</feature>
<evidence type="ECO:0000256" key="1">
    <source>
        <dbReference type="SAM" id="MobiDB-lite"/>
    </source>
</evidence>
<evidence type="ECO:0000259" key="2">
    <source>
        <dbReference type="PROSITE" id="PS50304"/>
    </source>
</evidence>
<dbReference type="PANTHER" id="PTHR22948">
    <property type="entry name" value="TUDOR DOMAIN CONTAINING PROTEIN"/>
    <property type="match status" value="1"/>
</dbReference>
<feature type="compositionally biased region" description="Gly residues" evidence="1">
    <location>
        <begin position="757"/>
        <end position="793"/>
    </location>
</feature>
<dbReference type="InterPro" id="IPR035437">
    <property type="entry name" value="SNase_OB-fold_sf"/>
</dbReference>
<name>A0A818KST1_9BILA</name>
<feature type="domain" description="Tudor" evidence="2">
    <location>
        <begin position="79"/>
        <end position="139"/>
    </location>
</feature>
<gene>
    <name evidence="4" type="ORF">OTI717_LOCUS4613</name>
    <name evidence="3" type="ORF">RFH988_LOCUS17273</name>
</gene>
<dbReference type="Proteomes" id="UP000663882">
    <property type="component" value="Unassembled WGS sequence"/>
</dbReference>
<evidence type="ECO:0000313" key="3">
    <source>
        <dbReference type="EMBL" id="CAF1061355.1"/>
    </source>
</evidence>
<feature type="region of interest" description="Disordered" evidence="1">
    <location>
        <begin position="226"/>
        <end position="265"/>
    </location>
</feature>
<feature type="compositionally biased region" description="Low complexity" evidence="1">
    <location>
        <begin position="651"/>
        <end position="663"/>
    </location>
</feature>
<dbReference type="Gene3D" id="2.30.30.140">
    <property type="match status" value="6"/>
</dbReference>
<dbReference type="EMBL" id="CAJOAX010000281">
    <property type="protein sequence ID" value="CAF3557196.1"/>
    <property type="molecule type" value="Genomic_DNA"/>
</dbReference>
<dbReference type="InterPro" id="IPR002999">
    <property type="entry name" value="Tudor"/>
</dbReference>
<reference evidence="4" key="1">
    <citation type="submission" date="2021-02" db="EMBL/GenBank/DDBJ databases">
        <authorList>
            <person name="Nowell W R."/>
        </authorList>
    </citation>
    <scope>NUCLEOTIDE SEQUENCE</scope>
</reference>
<organism evidence="4 5">
    <name type="scientific">Rotaria sordida</name>
    <dbReference type="NCBI Taxonomy" id="392033"/>
    <lineage>
        <taxon>Eukaryota</taxon>
        <taxon>Metazoa</taxon>
        <taxon>Spiralia</taxon>
        <taxon>Gnathifera</taxon>
        <taxon>Rotifera</taxon>
        <taxon>Eurotatoria</taxon>
        <taxon>Bdelloidea</taxon>
        <taxon>Philodinida</taxon>
        <taxon>Philodinidae</taxon>
        <taxon>Rotaria</taxon>
    </lineage>
</organism>
<feature type="compositionally biased region" description="Gly residues" evidence="1">
    <location>
        <begin position="722"/>
        <end position="732"/>
    </location>
</feature>
<proteinExistence type="predicted"/>
<feature type="compositionally biased region" description="Basic and acidic residues" evidence="1">
    <location>
        <begin position="707"/>
        <end position="718"/>
    </location>
</feature>
<feature type="compositionally biased region" description="Gly residues" evidence="1">
    <location>
        <begin position="689"/>
        <end position="704"/>
    </location>
</feature>
<dbReference type="InterPro" id="IPR050621">
    <property type="entry name" value="Tudor_domain_containing"/>
</dbReference>
<sequence length="1695" mass="194944">MTEQYQIHQTSLQNNDMPVHKFIPMEKLDLIQSNQVRILYYQNPSRFYVYLRQKINTHAQFQVELQRTMQNYQSITSSTQYVRYQPVVAQDNHAIWHRATILDFNSNRTEVCVYFVDVGQQENISIINIRPLPQEFIRQPAFAIPCRLYQICPLNGNEQSIWKLDDPVHDEFNRLMANNASCKVCDLKEKICYDVEIEIPQVGDLGTYLFGKNLVSRITMRSSQSTTYNTSQMQQQQQQQTFDRIPPGFSAISSSTRQQPQSQPQRLTLQNEFYNNATSAIQQRPLTRPLQKPIVQQSPSAPTSTDSSSSSSSEIQTLPPQDGYYTITHVYSAIEFYGHSQGREKELDAFYKHLEDIYNNNTNDQSLSVHFFMEGIPCVIQQGDKYHRVIIKHRESESRVLVTLIDRGDEIIVDTSELLKLEKKYFTIPAFAQPFRLFNYDESHSTANITRKLKRLILNQRVHITQHLPMINGFYPIEVKLSDNQLVNQILLVNDNNPIFSPPMKSSELQSITIQQDINTQRINDDLPAPQKLLTATTISGRTQPGRFTAKSPVRNESTSRFSRSEQQQDESRSFGQQTQTFTSRTTNGFQQLMNDQSRSTSRGFSTDEQQTNQRNGFGNNRGGGFGDRGGRNGFVERNFDNKNENGMQRTGGFNNRTGGFNERGFRNEGFHNQDEDNNENNSTQRFGNRGGFSGERGSRGGGFQSYHDKENSGDNGRRGGRGGPRGGGRGGFGDRGDRGGFGDRGDRGGFGDRGGRGGFGDRGGRGGFGDRGGRGGFGDRGGRGGGRGGRTGGFEDRSDNDFQSNTDNNEPIKTFSGWPNVKSPIKSFEVGDHFVENEIPQDTFQFVISHIETSNDFFIQLYSKGNELSTLSDKLQEEYKNAPELNFNSIEINQACLAKSSDECWYRAIILSINLNKINVRFIDFGDTIDVDKKSIRQLEKKFSLKPPYAYRCMLENVEVNENIDRNKIIEKCAEEIFNGKIKNKLFNDKYLLQSDNFQKLMIDINAIKLKLKTNIKCHIIYINIDKYEFYIQNDNDTMIKINNEITTTDDISLDDIKINSMVIALYDNELCRAIIQEDLNENVRLYFVDYGYTNIYSKTLLQQCNEQLKTYPYQAKRCHLYDIPSDMLDQAFKKLHEYIKSDKIEISIINQHEDLFDVLIYIDDECFNKQFHKQSLIIDQYETNNDINDQSSTTTIKEQEKPISTTGKRNNEEILSPIGNSLTTSMNIKRQKSESEIELNSIQYHRAILTYTDENKPMVYVQLVPESEAMMEQINDLIDSIVQENKHNSSYEIGDNVIAQFTDDTHYYRARIESYSDLTQNYTVYFLDYGNFDKNVPKNNLYSYSDELQRYDPQAHGYLLEKLTSEIWINKIRKLIKDKENEEIEFYFIDKNQSIIHINFDNENQIYNYDTNQPKTFTANISGTNNDCFYIHILPDTDTLICEMDELLETHINEYHTSDLWLINDLCIVYNNELNQYFRGKILSINNNKYDIQCIDYGNILSNITNDKIYLLINNNLLKQLPLARQCRLYSVNNKNQIKAIKEIIQHIPQTERVTITVENDQNDQCMDVMLFRENHEIVNDRYQFDDNDIKQNTDTDKQDTILTNSSDSAIAADDDETSNVDVITIKNDQHLTSPIGTPQAESTHQFGDSTNVTMSNSSPSMTINQTIDFGENDPSTSNTTIKDDTENENVLN</sequence>
<feature type="compositionally biased region" description="Polar residues" evidence="1">
    <location>
        <begin position="1638"/>
        <end position="1683"/>
    </location>
</feature>
<feature type="compositionally biased region" description="Polar residues" evidence="1">
    <location>
        <begin position="802"/>
        <end position="812"/>
    </location>
</feature>
<feature type="compositionally biased region" description="Basic and acidic residues" evidence="1">
    <location>
        <begin position="664"/>
        <end position="675"/>
    </location>
</feature>
<dbReference type="Pfam" id="PF00567">
    <property type="entry name" value="TUDOR"/>
    <property type="match status" value="6"/>
</dbReference>
<feature type="domain" description="Tudor" evidence="2">
    <location>
        <begin position="890"/>
        <end position="947"/>
    </location>
</feature>